<dbReference type="Pfam" id="PF20243">
    <property type="entry name" value="MbnP"/>
    <property type="match status" value="1"/>
</dbReference>
<comment type="caution">
    <text evidence="4">The sequence shown here is derived from an EMBL/GenBank/DDBJ whole genome shotgun (WGS) entry which is preliminary data.</text>
</comment>
<dbReference type="EMBL" id="BBNQ01000009">
    <property type="protein sequence ID" value="GAL63019.1"/>
    <property type="molecule type" value="Genomic_DNA"/>
</dbReference>
<feature type="domain" description="Copper-binding protein MbnP-like" evidence="2">
    <location>
        <begin position="34"/>
        <end position="229"/>
    </location>
</feature>
<dbReference type="AlphaFoldDB" id="A0A090WPC8"/>
<keyword evidence="1" id="KW-0732">Signal</keyword>
<dbReference type="STRING" id="221126.SAMN04489722_10576"/>
<evidence type="ECO:0000313" key="6">
    <source>
        <dbReference type="Proteomes" id="UP000029644"/>
    </source>
</evidence>
<evidence type="ECO:0000259" key="2">
    <source>
        <dbReference type="Pfam" id="PF20243"/>
    </source>
</evidence>
<reference evidence="5 6" key="1">
    <citation type="journal article" date="2014" name="Genome Announc.">
        <title>Draft Genome Sequences of Marine Flavobacterium Algibacter lectus Strains SS8 and NR4.</title>
        <authorList>
            <person name="Takatani N."/>
            <person name="Nakanishi M."/>
            <person name="Meirelles P."/>
            <person name="Mino S."/>
            <person name="Suda W."/>
            <person name="Oshima K."/>
            <person name="Hattori M."/>
            <person name="Ohkuma M."/>
            <person name="Hosokawa M."/>
            <person name="Miyashita K."/>
            <person name="Thompson F.L."/>
            <person name="Niwa A."/>
            <person name="Sawabe T."/>
            <person name="Sawabe T."/>
        </authorList>
    </citation>
    <scope>NUCLEOTIDE SEQUENCE [LARGE SCALE GENOMIC DNA]</scope>
    <source>
        <strain evidence="4">JCM 19274</strain>
        <strain evidence="3 6">JCM 19300</strain>
        <strain evidence="5">JCM19274</strain>
    </source>
</reference>
<evidence type="ECO:0000313" key="3">
    <source>
        <dbReference type="EMBL" id="GAL63019.1"/>
    </source>
</evidence>
<dbReference type="InterPro" id="IPR046863">
    <property type="entry name" value="MbnP-like_dom"/>
</dbReference>
<evidence type="ECO:0000313" key="4">
    <source>
        <dbReference type="EMBL" id="GAL78043.1"/>
    </source>
</evidence>
<organism evidence="4 5">
    <name type="scientific">Algibacter lectus</name>
    <dbReference type="NCBI Taxonomy" id="221126"/>
    <lineage>
        <taxon>Bacteria</taxon>
        <taxon>Pseudomonadati</taxon>
        <taxon>Bacteroidota</taxon>
        <taxon>Flavobacteriia</taxon>
        <taxon>Flavobacteriales</taxon>
        <taxon>Flavobacteriaceae</taxon>
        <taxon>Algibacter</taxon>
    </lineage>
</organism>
<gene>
    <name evidence="4" type="ORF">JCM19274_4542</name>
    <name evidence="3" type="ORF">JCM19300_1037</name>
</gene>
<proteinExistence type="predicted"/>
<dbReference type="PROSITE" id="PS51257">
    <property type="entry name" value="PROKAR_LIPOPROTEIN"/>
    <property type="match status" value="1"/>
</dbReference>
<dbReference type="Proteomes" id="UP000029643">
    <property type="component" value="Unassembled WGS sequence"/>
</dbReference>
<dbReference type="EMBL" id="BBNU01000002">
    <property type="protein sequence ID" value="GAL78043.1"/>
    <property type="molecule type" value="Genomic_DNA"/>
</dbReference>
<name>A0A090WPC8_9FLAO</name>
<dbReference type="Proteomes" id="UP000029644">
    <property type="component" value="Unassembled WGS sequence"/>
</dbReference>
<evidence type="ECO:0000313" key="5">
    <source>
        <dbReference type="Proteomes" id="UP000029643"/>
    </source>
</evidence>
<protein>
    <recommendedName>
        <fullName evidence="2">Copper-binding protein MbnP-like domain-containing protein</fullName>
    </recommendedName>
</protein>
<dbReference type="RefSeq" id="WP_042495592.1">
    <property type="nucleotide sequence ID" value="NZ_BBNQ01000009.1"/>
</dbReference>
<feature type="signal peptide" evidence="1">
    <location>
        <begin position="1"/>
        <end position="21"/>
    </location>
</feature>
<feature type="chain" id="PRO_5010408520" description="Copper-binding protein MbnP-like domain-containing protein" evidence="1">
    <location>
        <begin position="22"/>
        <end position="266"/>
    </location>
</feature>
<accession>A0A090WPC8</accession>
<evidence type="ECO:0000256" key="1">
    <source>
        <dbReference type="SAM" id="SignalP"/>
    </source>
</evidence>
<dbReference type="OrthoDB" id="1422031at2"/>
<sequence length="266" mass="29011">MKILKYTIALLLSITIASCSSDDDGNTEDLTGQTGDLILKFDNGVGDQDFIFGTTYTKDNGETYQLETLKYLISNVSLTDSDGNVYTYPAEDNIFIVSEANGNTAGEIYITLEDVDAANYTQVTFGIGIDQERYASGADGQGDFLTTAQDEGMMWSWATGYRFMRFDGTYTSETETDAALNIHMGSVGTAIDNYKETTLTFPNEVLVREGNEPSVHIKADIAQVFDGVTSVSFDDGYAQVHTDETTTGVIATNMSGIFSVHHVHND</sequence>